<name>A0ABQ4R036_9HYPH</name>
<sequence length="106" mass="11807">MAEAALDIARERGGGTDLVRRLLVRPDWVSSHSDARPDNEDRDDDVVAHLEAENRIVKAVLRSERQQTAALRARLAALTGGPLPDDVRADRDRWASLVERLLFAGR</sequence>
<dbReference type="EMBL" id="BPQH01000010">
    <property type="protein sequence ID" value="GJD50651.1"/>
    <property type="molecule type" value="Genomic_DNA"/>
</dbReference>
<accession>A0ABQ4R036</accession>
<organism evidence="1 2">
    <name type="scientific">Methylobacterium crusticola</name>
    <dbReference type="NCBI Taxonomy" id="1697972"/>
    <lineage>
        <taxon>Bacteria</taxon>
        <taxon>Pseudomonadati</taxon>
        <taxon>Pseudomonadota</taxon>
        <taxon>Alphaproteobacteria</taxon>
        <taxon>Hyphomicrobiales</taxon>
        <taxon>Methylobacteriaceae</taxon>
        <taxon>Methylobacterium</taxon>
    </lineage>
</organism>
<comment type="caution">
    <text evidence="1">The sequence shown here is derived from an EMBL/GenBank/DDBJ whole genome shotgun (WGS) entry which is preliminary data.</text>
</comment>
<reference evidence="1" key="1">
    <citation type="journal article" date="2021" name="Front. Microbiol.">
        <title>Comprehensive Comparative Genomics and Phenotyping of Methylobacterium Species.</title>
        <authorList>
            <person name="Alessa O."/>
            <person name="Ogura Y."/>
            <person name="Fujitani Y."/>
            <person name="Takami H."/>
            <person name="Hayashi T."/>
            <person name="Sahin N."/>
            <person name="Tani A."/>
        </authorList>
    </citation>
    <scope>NUCLEOTIDE SEQUENCE</scope>
    <source>
        <strain evidence="1">KCTC 52305</strain>
    </source>
</reference>
<gene>
    <name evidence="1" type="ORF">OPKNFCMD_3394</name>
</gene>
<proteinExistence type="predicted"/>
<evidence type="ECO:0000313" key="2">
    <source>
        <dbReference type="Proteomes" id="UP001055167"/>
    </source>
</evidence>
<protein>
    <submittedName>
        <fullName evidence="1">Uncharacterized protein</fullName>
    </submittedName>
</protein>
<reference evidence="1" key="2">
    <citation type="submission" date="2021-08" db="EMBL/GenBank/DDBJ databases">
        <authorList>
            <person name="Tani A."/>
            <person name="Ola A."/>
            <person name="Ogura Y."/>
            <person name="Katsura K."/>
            <person name="Hayashi T."/>
        </authorList>
    </citation>
    <scope>NUCLEOTIDE SEQUENCE</scope>
    <source>
        <strain evidence="1">KCTC 52305</strain>
    </source>
</reference>
<dbReference type="Proteomes" id="UP001055167">
    <property type="component" value="Unassembled WGS sequence"/>
</dbReference>
<evidence type="ECO:0000313" key="1">
    <source>
        <dbReference type="EMBL" id="GJD50651.1"/>
    </source>
</evidence>
<keyword evidence="2" id="KW-1185">Reference proteome</keyword>